<gene>
    <name evidence="2" type="ORF">ABK249_06075</name>
</gene>
<reference evidence="2 3" key="1">
    <citation type="submission" date="2024-05" db="EMBL/GenBank/DDBJ databases">
        <title>Neorhizobium sp. Rsf11, a plant growth promoting and heavy metal resistant PAH-degrader.</title>
        <authorList>
            <person name="Golubev S.N."/>
            <person name="Muratova A.Y."/>
            <person name="Markelova M.I."/>
        </authorList>
    </citation>
    <scope>NUCLEOTIDE SEQUENCE [LARGE SCALE GENOMIC DNA]</scope>
    <source>
        <strain evidence="2 3">Rsf11</strain>
    </source>
</reference>
<dbReference type="SUPFAM" id="SSF53300">
    <property type="entry name" value="vWA-like"/>
    <property type="match status" value="1"/>
</dbReference>
<dbReference type="SMART" id="SM00327">
    <property type="entry name" value="VWA"/>
    <property type="match status" value="1"/>
</dbReference>
<accession>A0ABV0LYH1</accession>
<dbReference type="Proteomes" id="UP001496627">
    <property type="component" value="Unassembled WGS sequence"/>
</dbReference>
<name>A0ABV0LYH1_9HYPH</name>
<organism evidence="2 3">
    <name type="scientific">Neorhizobium phenanthreniclasticum</name>
    <dbReference type="NCBI Taxonomy" id="3157917"/>
    <lineage>
        <taxon>Bacteria</taxon>
        <taxon>Pseudomonadati</taxon>
        <taxon>Pseudomonadota</taxon>
        <taxon>Alphaproteobacteria</taxon>
        <taxon>Hyphomicrobiales</taxon>
        <taxon>Rhizobiaceae</taxon>
        <taxon>Rhizobium/Agrobacterium group</taxon>
        <taxon>Neorhizobium</taxon>
    </lineage>
</organism>
<dbReference type="CDD" id="cd00198">
    <property type="entry name" value="vWFA"/>
    <property type="match status" value="1"/>
</dbReference>
<dbReference type="PROSITE" id="PS50234">
    <property type="entry name" value="VWFA"/>
    <property type="match status" value="1"/>
</dbReference>
<proteinExistence type="predicted"/>
<dbReference type="InterPro" id="IPR036465">
    <property type="entry name" value="vWFA_dom_sf"/>
</dbReference>
<evidence type="ECO:0000259" key="1">
    <source>
        <dbReference type="PROSITE" id="PS50234"/>
    </source>
</evidence>
<keyword evidence="3" id="KW-1185">Reference proteome</keyword>
<dbReference type="RefSeq" id="WP_052183042.1">
    <property type="nucleotide sequence ID" value="NZ_JBEAAL010000002.1"/>
</dbReference>
<dbReference type="InterPro" id="IPR002035">
    <property type="entry name" value="VWF_A"/>
</dbReference>
<dbReference type="Pfam" id="PF13400">
    <property type="entry name" value="Tad"/>
    <property type="match status" value="1"/>
</dbReference>
<evidence type="ECO:0000313" key="2">
    <source>
        <dbReference type="EMBL" id="MEQ1404493.1"/>
    </source>
</evidence>
<protein>
    <submittedName>
        <fullName evidence="2">TadE/TadG family type IV pilus assembly protein</fullName>
    </submittedName>
</protein>
<dbReference type="Gene3D" id="3.40.50.410">
    <property type="entry name" value="von Willebrand factor, type A domain"/>
    <property type="match status" value="1"/>
</dbReference>
<comment type="caution">
    <text evidence="2">The sequence shown here is derived from an EMBL/GenBank/DDBJ whole genome shotgun (WGS) entry which is preliminary data.</text>
</comment>
<evidence type="ECO:0000313" key="3">
    <source>
        <dbReference type="Proteomes" id="UP001496627"/>
    </source>
</evidence>
<dbReference type="EMBL" id="JBEAAL010000002">
    <property type="protein sequence ID" value="MEQ1404493.1"/>
    <property type="molecule type" value="Genomic_DNA"/>
</dbReference>
<sequence length="421" mass="45498">MKHTLFSRLLKDRAGNFGIMTAAMLPVLLGVAGFAIDLTHVMDEKTRLQAAADAATLATASAMSDEGDMSQSEAETLMTDFYVEQAAQEINNSDMTEAEKAAALEELRRNTEAMALMTVASNTTTSYDVRLKTSYDVPLSGLSAVLGFKKMTISIESQSASAREGNALSMYLALDESGSMAWNTTTINPAQPTKQEAYNCGSTWNGYYWQTKTCYRTVDNYLTKMQSLKTAAGVMFDELDKADPDGELVRVGADSYDDKSKAEQKINWGTTKVATYVDNLPAVPDGGTDASGALTNALSALKKANSTEKNAHDGKGNTSFERFIVFMTDGEMTGNSSSWNSTIDAKVRGICDQAKADKDAAGNGIKIYTIAFMAPDKGKALLNYCATGPDYYYEPDNMTQLVQSFGEIARKAAKTATRLTN</sequence>
<feature type="domain" description="VWFA" evidence="1">
    <location>
        <begin position="169"/>
        <end position="408"/>
    </location>
</feature>
<dbReference type="InterPro" id="IPR028087">
    <property type="entry name" value="Tad_N"/>
</dbReference>